<name>A0A3R7C9G4_CLOSI</name>
<reference evidence="1 2" key="2">
    <citation type="journal article" date="2021" name="Genomics">
        <title>High-quality reference genome for Clonorchis sinensis.</title>
        <authorList>
            <person name="Young N.D."/>
            <person name="Stroehlein A.J."/>
            <person name="Kinkar L."/>
            <person name="Wang T."/>
            <person name="Sohn W.M."/>
            <person name="Chang B.C.H."/>
            <person name="Kaur P."/>
            <person name="Weisz D."/>
            <person name="Dudchenko O."/>
            <person name="Aiden E.L."/>
            <person name="Korhonen P.K."/>
            <person name="Gasser R.B."/>
        </authorList>
    </citation>
    <scope>NUCLEOTIDE SEQUENCE [LARGE SCALE GENOMIC DNA]</scope>
    <source>
        <strain evidence="1">Cs-k2</strain>
    </source>
</reference>
<proteinExistence type="predicted"/>
<accession>A0A3R7C9G4</accession>
<comment type="caution">
    <text evidence="1">The sequence shown here is derived from an EMBL/GenBank/DDBJ whole genome shotgun (WGS) entry which is preliminary data.</text>
</comment>
<keyword evidence="2" id="KW-1185">Reference proteome</keyword>
<evidence type="ECO:0000313" key="2">
    <source>
        <dbReference type="Proteomes" id="UP000286415"/>
    </source>
</evidence>
<reference evidence="1 2" key="1">
    <citation type="journal article" date="2018" name="Biotechnol. Adv.">
        <title>Improved genomic resources and new bioinformatic workflow for the carcinogenic parasite Clonorchis sinensis: Biotechnological implications.</title>
        <authorList>
            <person name="Wang D."/>
            <person name="Korhonen P.K."/>
            <person name="Gasser R.B."/>
            <person name="Young N.D."/>
        </authorList>
    </citation>
    <scope>NUCLEOTIDE SEQUENCE [LARGE SCALE GENOMIC DNA]</scope>
    <source>
        <strain evidence="1">Cs-k2</strain>
    </source>
</reference>
<dbReference type="EMBL" id="NIRI02000005">
    <property type="protein sequence ID" value="KAG5455316.1"/>
    <property type="molecule type" value="Genomic_DNA"/>
</dbReference>
<gene>
    <name evidence="1" type="ORF">CSKR_105135</name>
</gene>
<dbReference type="Proteomes" id="UP000286415">
    <property type="component" value="Unassembled WGS sequence"/>
</dbReference>
<dbReference type="AlphaFoldDB" id="A0A3R7C9G4"/>
<sequence length="108" mass="12364">MNPSDLCAFHYLVNNQTLNVGEPPNQSDLFTPDAIRKAKIDRLFQKASGAKVIAFAANSSNRRSPRVSVKLMFYMNRNVIDFKKYRQLPHQPKLKGEIQWDQVKMGPS</sequence>
<evidence type="ECO:0000313" key="1">
    <source>
        <dbReference type="EMBL" id="KAG5455316.1"/>
    </source>
</evidence>
<protein>
    <submittedName>
        <fullName evidence="1">Uncharacterized protein</fullName>
    </submittedName>
</protein>
<dbReference type="InParanoid" id="A0A3R7C9G4"/>
<organism evidence="1 2">
    <name type="scientific">Clonorchis sinensis</name>
    <name type="common">Chinese liver fluke</name>
    <dbReference type="NCBI Taxonomy" id="79923"/>
    <lineage>
        <taxon>Eukaryota</taxon>
        <taxon>Metazoa</taxon>
        <taxon>Spiralia</taxon>
        <taxon>Lophotrochozoa</taxon>
        <taxon>Platyhelminthes</taxon>
        <taxon>Trematoda</taxon>
        <taxon>Digenea</taxon>
        <taxon>Opisthorchiida</taxon>
        <taxon>Opisthorchiata</taxon>
        <taxon>Opisthorchiidae</taxon>
        <taxon>Clonorchis</taxon>
    </lineage>
</organism>